<keyword evidence="2" id="KW-0966">Cell projection</keyword>
<name>A8FD91_BACP2</name>
<dbReference type="Pfam" id="PF02120">
    <property type="entry name" value="Flg_hook"/>
    <property type="match status" value="1"/>
</dbReference>
<reference evidence="2 3" key="3">
    <citation type="journal article" date="2013" name="PLoS ONE">
        <title>Candidate genes that may be responsible for the unusual resistances exhibited by Bacillus pumilus SAFR-032 spores.</title>
        <authorList>
            <person name="Tirumalai M.R."/>
            <person name="Rastogi R."/>
            <person name="Zamani N."/>
            <person name="O'Bryant Williams E."/>
            <person name="Allen S."/>
            <person name="Diouf F."/>
            <person name="Kwende S."/>
            <person name="Weinstock G.M."/>
            <person name="Venkateswaran K.J."/>
            <person name="Fox G.E."/>
        </authorList>
    </citation>
    <scope>NUCLEOTIDE SEQUENCE [LARGE SCALE GENOMIC DNA]</scope>
    <source>
        <strain evidence="2 3">SAFR-032</strain>
    </source>
</reference>
<dbReference type="HOGENOM" id="CLU_559804_0_0_9"/>
<dbReference type="CDD" id="cd17470">
    <property type="entry name" value="T3SS_Flik_C"/>
    <property type="match status" value="1"/>
</dbReference>
<feature type="domain" description="Flagellar hook-length control protein-like C-terminal" evidence="1">
    <location>
        <begin position="320"/>
        <end position="396"/>
    </location>
</feature>
<accession>A8FD91</accession>
<dbReference type="InterPro" id="IPR038610">
    <property type="entry name" value="FliK-like_C_sf"/>
</dbReference>
<dbReference type="InterPro" id="IPR021136">
    <property type="entry name" value="Flagellar_hook_control-like_C"/>
</dbReference>
<dbReference type="RefSeq" id="WP_012009960.1">
    <property type="nucleotide sequence ID" value="NC_009848.4"/>
</dbReference>
<evidence type="ECO:0000313" key="2">
    <source>
        <dbReference type="EMBL" id="ABV62208.1"/>
    </source>
</evidence>
<keyword evidence="2" id="KW-0282">Flagellum</keyword>
<dbReference type="AlphaFoldDB" id="A8FD91"/>
<dbReference type="EMBL" id="CP000813">
    <property type="protein sequence ID" value="ABV62208.1"/>
    <property type="molecule type" value="Genomic_DNA"/>
</dbReference>
<protein>
    <submittedName>
        <fullName evidence="2">Flagellar hook-length control protein</fullName>
    </submittedName>
</protein>
<evidence type="ECO:0000313" key="3">
    <source>
        <dbReference type="Proteomes" id="UP000001355"/>
    </source>
</evidence>
<dbReference type="Proteomes" id="UP000001355">
    <property type="component" value="Chromosome"/>
</dbReference>
<dbReference type="OrthoDB" id="2990946at2"/>
<evidence type="ECO:0000259" key="1">
    <source>
        <dbReference type="Pfam" id="PF02120"/>
    </source>
</evidence>
<proteinExistence type="predicted"/>
<reference evidence="2 3" key="2">
    <citation type="journal article" date="2013" name="Extremophiles">
        <title>An ICEBs1-like element may be associated with the extreme radiation and desiccation resistance of Bacillus pumilus SAFR-032 spores.</title>
        <authorList>
            <person name="Tirumalai M.R."/>
            <person name="Fox G.E."/>
        </authorList>
    </citation>
    <scope>NUCLEOTIDE SEQUENCE [LARGE SCALE GENOMIC DNA]</scope>
    <source>
        <strain evidence="2 3">SAFR-032</strain>
    </source>
</reference>
<keyword evidence="3" id="KW-1185">Reference proteome</keyword>
<dbReference type="Gene3D" id="3.30.750.140">
    <property type="match status" value="1"/>
</dbReference>
<keyword evidence="2" id="KW-0969">Cilium</keyword>
<sequence>MKLLDIGALQQSSQGLSGPKGSGVNSASGLFKQLLSGAGAQSESGLVNAETAGATLSINDAMQIIEKWMKSPEEGIDENLLSALQTLQGQTLDSSDLESLEELFQKMESSIYGEQADKPASEHSEQLIQVHFFLYQLLNQQPLSFDAKIVQDIEAKGQDFIHFLSKNGVDEKLIQQVKEQFFSQQGSAPKLNSMSQSELKHFNQLIDHMMANAKGSDKELKIALGELKELVSPRQESTLATPAKGAASLEWLIKKEVVKGQSTAAPASEKTITHTLLPGHKQFFQLQSAAPVQQAQTTDEKPGTVDQQILNTWKQMKFTPFGNSSGRFTVRLNPENLGFITIQLTKQNGMYASKITASTQAAKELLEHHLPQLKQALPNMSVQVDRFHIPLQSNEQSLFGQFNEENKQQQSKGHHFQNPDEQEAEFQDVLDALVGSDEEEEEI</sequence>
<dbReference type="eggNOG" id="COG3144">
    <property type="taxonomic scope" value="Bacteria"/>
</dbReference>
<dbReference type="STRING" id="315750.BPUM_1525"/>
<dbReference type="GeneID" id="5620788"/>
<gene>
    <name evidence="2" type="ordered locus">BPUM_1525</name>
</gene>
<dbReference type="KEGG" id="bpu:BPUM_1525"/>
<reference evidence="2 3" key="1">
    <citation type="journal article" date="2007" name="PLoS ONE">
        <title>Paradoxical DNA repair and peroxide resistance gene conservation in Bacillus pumilus SAFR-032.</title>
        <authorList>
            <person name="Gioia J."/>
            <person name="Yerrapragada S."/>
            <person name="Qin X."/>
            <person name="Jiang H."/>
            <person name="Igboeli O.C."/>
            <person name="Muzny D."/>
            <person name="Dugan-Rocha S."/>
            <person name="Ding Y."/>
            <person name="Hawes A."/>
            <person name="Liu W."/>
            <person name="Perez L."/>
            <person name="Kovar C."/>
            <person name="Dinh H."/>
            <person name="Lee S."/>
            <person name="Nazareth L."/>
            <person name="Blyth P."/>
            <person name="Holder M."/>
            <person name="Buhay C."/>
            <person name="Tirumalai M.R."/>
            <person name="Liu Y."/>
            <person name="Dasgupta I."/>
            <person name="Bokhetache L."/>
            <person name="Fujita M."/>
            <person name="Karouia F."/>
            <person name="Eswara Moorthy P."/>
            <person name="Siefert J."/>
            <person name="Uzman A."/>
            <person name="Buzumbo P."/>
            <person name="Verma A."/>
            <person name="Zwiya H."/>
            <person name="McWilliams B.D."/>
            <person name="Olowu A."/>
            <person name="Clinkenbeard K.D."/>
            <person name="Newcombe D."/>
            <person name="Golebiewski L."/>
            <person name="Petrosino J.F."/>
            <person name="Nicholson W.L."/>
            <person name="Fox G.E."/>
            <person name="Venkateswaran K."/>
            <person name="Highlander S.K."/>
            <person name="Weinstock G.M."/>
        </authorList>
    </citation>
    <scope>NUCLEOTIDE SEQUENCE [LARGE SCALE GENOMIC DNA]</scope>
    <source>
        <strain evidence="2 3">SAFR-032</strain>
    </source>
</reference>
<organism evidence="2 3">
    <name type="scientific">Bacillus pumilus (strain SAFR-032)</name>
    <dbReference type="NCBI Taxonomy" id="315750"/>
    <lineage>
        <taxon>Bacteria</taxon>
        <taxon>Bacillati</taxon>
        <taxon>Bacillota</taxon>
        <taxon>Bacilli</taxon>
        <taxon>Bacillales</taxon>
        <taxon>Bacillaceae</taxon>
        <taxon>Bacillus</taxon>
    </lineage>
</organism>